<accession>A0ABT2J836</accession>
<dbReference type="RefSeq" id="WP_260191398.1">
    <property type="nucleotide sequence ID" value="NZ_JAFFZE010000010.1"/>
</dbReference>
<dbReference type="Proteomes" id="UP001156441">
    <property type="component" value="Unassembled WGS sequence"/>
</dbReference>
<sequence length="265" mass="29818">MTQADPPGGVALAVARRIAERVLWTRVALRRRLESRSGEPRPLPPPMPDTDLLRDAASWQAAVEECKRLRLPLHRDIPKNWDALGAVGTILRTVGREASVLDAGAARYSSILPWLRLYGLTDLVGNNLEFGREVHRDGVLFRYGDITDTDFPDGRFDAVTCMSVIEHGVALEPFVAECARIIRPGGVLVVATDYDMEPPDTTGITAYGQPVRIFSPDDIRDLVWMATDHGLMLRGDLELEHTERPVYWNRTRLDYTFIRLAFDRN</sequence>
<keyword evidence="2" id="KW-0489">Methyltransferase</keyword>
<keyword evidence="2" id="KW-0808">Transferase</keyword>
<dbReference type="GO" id="GO:0008168">
    <property type="term" value="F:methyltransferase activity"/>
    <property type="evidence" value="ECO:0007669"/>
    <property type="project" value="UniProtKB-KW"/>
</dbReference>
<dbReference type="GO" id="GO:0032259">
    <property type="term" value="P:methylation"/>
    <property type="evidence" value="ECO:0007669"/>
    <property type="project" value="UniProtKB-KW"/>
</dbReference>
<name>A0ABT2J836_9PSEU</name>
<dbReference type="SUPFAM" id="SSF53335">
    <property type="entry name" value="S-adenosyl-L-methionine-dependent methyltransferases"/>
    <property type="match status" value="1"/>
</dbReference>
<dbReference type="CDD" id="cd02440">
    <property type="entry name" value="AdoMet_MTases"/>
    <property type="match status" value="1"/>
</dbReference>
<organism evidence="2 3">
    <name type="scientific">Actinophytocola gossypii</name>
    <dbReference type="NCBI Taxonomy" id="2812003"/>
    <lineage>
        <taxon>Bacteria</taxon>
        <taxon>Bacillati</taxon>
        <taxon>Actinomycetota</taxon>
        <taxon>Actinomycetes</taxon>
        <taxon>Pseudonocardiales</taxon>
        <taxon>Pseudonocardiaceae</taxon>
    </lineage>
</organism>
<dbReference type="Gene3D" id="3.40.50.150">
    <property type="entry name" value="Vaccinia Virus protein VP39"/>
    <property type="match status" value="1"/>
</dbReference>
<evidence type="ECO:0000313" key="3">
    <source>
        <dbReference type="Proteomes" id="UP001156441"/>
    </source>
</evidence>
<dbReference type="Pfam" id="PF08241">
    <property type="entry name" value="Methyltransf_11"/>
    <property type="match status" value="1"/>
</dbReference>
<dbReference type="EMBL" id="JAFFZE010000010">
    <property type="protein sequence ID" value="MCT2584022.1"/>
    <property type="molecule type" value="Genomic_DNA"/>
</dbReference>
<evidence type="ECO:0000313" key="2">
    <source>
        <dbReference type="EMBL" id="MCT2584022.1"/>
    </source>
</evidence>
<evidence type="ECO:0000259" key="1">
    <source>
        <dbReference type="Pfam" id="PF08241"/>
    </source>
</evidence>
<protein>
    <submittedName>
        <fullName evidence="2">Class I SAM-dependent methyltransferase</fullName>
    </submittedName>
</protein>
<keyword evidence="3" id="KW-1185">Reference proteome</keyword>
<feature type="domain" description="Methyltransferase type 11" evidence="1">
    <location>
        <begin position="121"/>
        <end position="190"/>
    </location>
</feature>
<dbReference type="InterPro" id="IPR013216">
    <property type="entry name" value="Methyltransf_11"/>
</dbReference>
<reference evidence="2 3" key="1">
    <citation type="submission" date="2021-02" db="EMBL/GenBank/DDBJ databases">
        <title>Actinophytocola xerophila sp. nov., isolated from soil of cotton cropping field.</title>
        <authorList>
            <person name="Huang R."/>
            <person name="Chen X."/>
            <person name="Ge X."/>
            <person name="Liu W."/>
        </authorList>
    </citation>
    <scope>NUCLEOTIDE SEQUENCE [LARGE SCALE GENOMIC DNA]</scope>
    <source>
        <strain evidence="2 3">S1-96</strain>
    </source>
</reference>
<comment type="caution">
    <text evidence="2">The sequence shown here is derived from an EMBL/GenBank/DDBJ whole genome shotgun (WGS) entry which is preliminary data.</text>
</comment>
<proteinExistence type="predicted"/>
<gene>
    <name evidence="2" type="ORF">JT362_12930</name>
</gene>
<dbReference type="InterPro" id="IPR029063">
    <property type="entry name" value="SAM-dependent_MTases_sf"/>
</dbReference>